<comment type="similarity">
    <text evidence="2">Belongs to the glycosyltransferase 2 family.</text>
</comment>
<dbReference type="Gene3D" id="3.90.550.10">
    <property type="entry name" value="Spore Coat Polysaccharide Biosynthesis Protein SpsA, Chain A"/>
    <property type="match status" value="1"/>
</dbReference>
<gene>
    <name evidence="7" type="ORF">E2980_06350</name>
</gene>
<evidence type="ECO:0000256" key="4">
    <source>
        <dbReference type="ARBA" id="ARBA00022679"/>
    </source>
</evidence>
<keyword evidence="3" id="KW-0328">Glycosyltransferase</keyword>
<dbReference type="SUPFAM" id="SSF53448">
    <property type="entry name" value="Nucleotide-diphospho-sugar transferases"/>
    <property type="match status" value="1"/>
</dbReference>
<keyword evidence="4 7" id="KW-0808">Transferase</keyword>
<keyword evidence="5" id="KW-0472">Membrane</keyword>
<name>A0A4Y8M1M2_9BACL</name>
<dbReference type="PANTHER" id="PTHR43179:SF12">
    <property type="entry name" value="GALACTOFURANOSYLTRANSFERASE GLFT2"/>
    <property type="match status" value="1"/>
</dbReference>
<dbReference type="PANTHER" id="PTHR43179">
    <property type="entry name" value="RHAMNOSYLTRANSFERASE WBBL"/>
    <property type="match status" value="1"/>
</dbReference>
<dbReference type="InterPro" id="IPR001173">
    <property type="entry name" value="Glyco_trans_2-like"/>
</dbReference>
<dbReference type="GO" id="GO:0016757">
    <property type="term" value="F:glycosyltransferase activity"/>
    <property type="evidence" value="ECO:0007669"/>
    <property type="project" value="UniProtKB-KW"/>
</dbReference>
<dbReference type="InterPro" id="IPR029044">
    <property type="entry name" value="Nucleotide-diphossugar_trans"/>
</dbReference>
<evidence type="ECO:0000256" key="3">
    <source>
        <dbReference type="ARBA" id="ARBA00022676"/>
    </source>
</evidence>
<sequence>MIETTVIIPNYNGEAFLKECLDSLAIQIYKDFEVIIVDNASSDNSLSIIENFKLCFKMPVTIICNETNLGFCKAVNDGIRRATGEYVVLLNSDTVATPSWLQQLVKLIKSDENIFSCASKMIQYHDKSKIDDAGDFYSLVGWAFQEGHGKSIDKFNKNRKIFSSCAGAAVYRKSILEIIGYFDETFFAYLEDVDIGYRATIEGYKNMYCSTALIYHIGSASTGGGYSNFKVKQSAQNNILLIYKNMPLLQILINSPYLLIGVSIKYLYFLRKGYRAAYVEGLLSGFRKIKSVQKVKFNKKNLPNYLLIEILLAIYTVKYSAEKSCMKLKKLFN</sequence>
<comment type="caution">
    <text evidence="7">The sequence shown here is derived from an EMBL/GenBank/DDBJ whole genome shotgun (WGS) entry which is preliminary data.</text>
</comment>
<dbReference type="CDD" id="cd04186">
    <property type="entry name" value="GT_2_like_c"/>
    <property type="match status" value="1"/>
</dbReference>
<organism evidence="7 8">
    <name type="scientific">Cohnella luojiensis</name>
    <dbReference type="NCBI Taxonomy" id="652876"/>
    <lineage>
        <taxon>Bacteria</taxon>
        <taxon>Bacillati</taxon>
        <taxon>Bacillota</taxon>
        <taxon>Bacilli</taxon>
        <taxon>Bacillales</taxon>
        <taxon>Paenibacillaceae</taxon>
        <taxon>Cohnella</taxon>
    </lineage>
</organism>
<dbReference type="Pfam" id="PF00535">
    <property type="entry name" value="Glycos_transf_2"/>
    <property type="match status" value="1"/>
</dbReference>
<dbReference type="OrthoDB" id="9771846at2"/>
<accession>A0A4Y8M1M2</accession>
<evidence type="ECO:0000256" key="2">
    <source>
        <dbReference type="ARBA" id="ARBA00006739"/>
    </source>
</evidence>
<keyword evidence="5" id="KW-1133">Transmembrane helix</keyword>
<keyword evidence="8" id="KW-1185">Reference proteome</keyword>
<evidence type="ECO:0000313" key="8">
    <source>
        <dbReference type="Proteomes" id="UP000297900"/>
    </source>
</evidence>
<reference evidence="7 8" key="1">
    <citation type="submission" date="2019-03" db="EMBL/GenBank/DDBJ databases">
        <title>Cohnella endophytica sp. nov., a novel endophytic bacterium isolated from bark of Sonneratia apetala.</title>
        <authorList>
            <person name="Tuo L."/>
        </authorList>
    </citation>
    <scope>NUCLEOTIDE SEQUENCE [LARGE SCALE GENOMIC DNA]</scope>
    <source>
        <strain evidence="7 8">CCTCC AB 208254</strain>
    </source>
</reference>
<dbReference type="Proteomes" id="UP000297900">
    <property type="component" value="Unassembled WGS sequence"/>
</dbReference>
<evidence type="ECO:0000256" key="5">
    <source>
        <dbReference type="SAM" id="Phobius"/>
    </source>
</evidence>
<dbReference type="EMBL" id="SOMN01000005">
    <property type="protein sequence ID" value="TFE29007.1"/>
    <property type="molecule type" value="Genomic_DNA"/>
</dbReference>
<protein>
    <submittedName>
        <fullName evidence="7">Glycosyltransferase family 2 protein</fullName>
    </submittedName>
</protein>
<evidence type="ECO:0000256" key="1">
    <source>
        <dbReference type="ARBA" id="ARBA00004776"/>
    </source>
</evidence>
<feature type="transmembrane region" description="Helical" evidence="5">
    <location>
        <begin position="248"/>
        <end position="268"/>
    </location>
</feature>
<comment type="pathway">
    <text evidence="1">Cell wall biogenesis; cell wall polysaccharide biosynthesis.</text>
</comment>
<proteinExistence type="inferred from homology"/>
<feature type="domain" description="Glycosyltransferase 2-like" evidence="6">
    <location>
        <begin position="5"/>
        <end position="177"/>
    </location>
</feature>
<evidence type="ECO:0000313" key="7">
    <source>
        <dbReference type="EMBL" id="TFE29007.1"/>
    </source>
</evidence>
<evidence type="ECO:0000259" key="6">
    <source>
        <dbReference type="Pfam" id="PF00535"/>
    </source>
</evidence>
<keyword evidence="5" id="KW-0812">Transmembrane</keyword>
<dbReference type="RefSeq" id="WP_135151308.1">
    <property type="nucleotide sequence ID" value="NZ_SOMN01000005.1"/>
</dbReference>
<dbReference type="AlphaFoldDB" id="A0A4Y8M1M2"/>